<evidence type="ECO:0000256" key="1">
    <source>
        <dbReference type="ARBA" id="ARBA00022574"/>
    </source>
</evidence>
<feature type="repeat" description="WD" evidence="3">
    <location>
        <begin position="320"/>
        <end position="351"/>
    </location>
</feature>
<evidence type="ECO:0000256" key="3">
    <source>
        <dbReference type="PROSITE-ProRule" id="PRU00221"/>
    </source>
</evidence>
<dbReference type="InterPro" id="IPR001680">
    <property type="entry name" value="WD40_rpt"/>
</dbReference>
<dbReference type="SUPFAM" id="SSF50978">
    <property type="entry name" value="WD40 repeat-like"/>
    <property type="match status" value="1"/>
</dbReference>
<dbReference type="PANTHER" id="PTHR22889">
    <property type="entry name" value="WD REPEAT-CONTAINING PROTEIN 89"/>
    <property type="match status" value="1"/>
</dbReference>
<dbReference type="InterPro" id="IPR036322">
    <property type="entry name" value="WD40_repeat_dom_sf"/>
</dbReference>
<reference evidence="4 5" key="1">
    <citation type="journal article" date="2012" name="Science">
        <title>The Paleozoic origin of enzymatic lignin decomposition reconstructed from 31 fungal genomes.</title>
        <authorList>
            <person name="Floudas D."/>
            <person name="Binder M."/>
            <person name="Riley R."/>
            <person name="Barry K."/>
            <person name="Blanchette R.A."/>
            <person name="Henrissat B."/>
            <person name="Martinez A.T."/>
            <person name="Otillar R."/>
            <person name="Spatafora J.W."/>
            <person name="Yadav J.S."/>
            <person name="Aerts A."/>
            <person name="Benoit I."/>
            <person name="Boyd A."/>
            <person name="Carlson A."/>
            <person name="Copeland A."/>
            <person name="Coutinho P.M."/>
            <person name="de Vries R.P."/>
            <person name="Ferreira P."/>
            <person name="Findley K."/>
            <person name="Foster B."/>
            <person name="Gaskell J."/>
            <person name="Glotzer D."/>
            <person name="Gorecki P."/>
            <person name="Heitman J."/>
            <person name="Hesse C."/>
            <person name="Hori C."/>
            <person name="Igarashi K."/>
            <person name="Jurgens J.A."/>
            <person name="Kallen N."/>
            <person name="Kersten P."/>
            <person name="Kohler A."/>
            <person name="Kuees U."/>
            <person name="Kumar T.K.A."/>
            <person name="Kuo A."/>
            <person name="LaButti K."/>
            <person name="Larrondo L.F."/>
            <person name="Lindquist E."/>
            <person name="Ling A."/>
            <person name="Lombard V."/>
            <person name="Lucas S."/>
            <person name="Lundell T."/>
            <person name="Martin R."/>
            <person name="McLaughlin D.J."/>
            <person name="Morgenstern I."/>
            <person name="Morin E."/>
            <person name="Murat C."/>
            <person name="Nagy L.G."/>
            <person name="Nolan M."/>
            <person name="Ohm R.A."/>
            <person name="Patyshakuliyeva A."/>
            <person name="Rokas A."/>
            <person name="Ruiz-Duenas F.J."/>
            <person name="Sabat G."/>
            <person name="Salamov A."/>
            <person name="Samejima M."/>
            <person name="Schmutz J."/>
            <person name="Slot J.C."/>
            <person name="St John F."/>
            <person name="Stenlid J."/>
            <person name="Sun H."/>
            <person name="Sun S."/>
            <person name="Syed K."/>
            <person name="Tsang A."/>
            <person name="Wiebenga A."/>
            <person name="Young D."/>
            <person name="Pisabarro A."/>
            <person name="Eastwood D.C."/>
            <person name="Martin F."/>
            <person name="Cullen D."/>
            <person name="Grigoriev I.V."/>
            <person name="Hibbett D.S."/>
        </authorList>
    </citation>
    <scope>NUCLEOTIDE SEQUENCE [LARGE SCALE GENOMIC DNA]</scope>
    <source>
        <strain evidence="4 5">MD-104</strain>
    </source>
</reference>
<keyword evidence="1 3" id="KW-0853">WD repeat</keyword>
<organism evidence="4 5">
    <name type="scientific">Wolfiporia cocos (strain MD-104)</name>
    <name type="common">Brown rot fungus</name>
    <dbReference type="NCBI Taxonomy" id="742152"/>
    <lineage>
        <taxon>Eukaryota</taxon>
        <taxon>Fungi</taxon>
        <taxon>Dikarya</taxon>
        <taxon>Basidiomycota</taxon>
        <taxon>Agaricomycotina</taxon>
        <taxon>Agaricomycetes</taxon>
        <taxon>Polyporales</taxon>
        <taxon>Phaeolaceae</taxon>
        <taxon>Wolfiporia</taxon>
    </lineage>
</organism>
<dbReference type="EMBL" id="KB468113">
    <property type="protein sequence ID" value="PCH41338.1"/>
    <property type="molecule type" value="Genomic_DNA"/>
</dbReference>
<dbReference type="InterPro" id="IPR015943">
    <property type="entry name" value="WD40/YVTN_repeat-like_dom_sf"/>
</dbReference>
<proteinExistence type="predicted"/>
<sequence length="382" mass="40888">MSLFDAPSLRNVSAPIKSTSLQSGAYVLSIVSLPAHYAVSASSPDNAIHLFDKSRLRSVRTIPGHQSAITTLRSPQKFAGTSAPILISSGKDGVVKAWDGRSPAAGPMMTASTAGRPCALLSCDVSTNGMIIAAGTELQGDDASVVYWDPRYPAAPLRTHSSTHSDDITAVHFSRVNNSTVLTISSDGLLCTSNADEPDEDEAGLHVGNWGCSVAQAGWVYGRSGSPGIWASSDMETFSAWSGELDKVQDVDIRHPSIHRQDLTWVTDYLIGCHNISTIPLDMDNDLSMFVGSNEGDIALLTRPTFSDPNAPWILSHMWTTGHTEVVRSVLWDEENNILLTGGEDSRLNAWLSPSFVSGVTTDSAVKRSSDDAMDVDVKEPS</sequence>
<dbReference type="OMA" id="YHEKTDK"/>
<feature type="non-terminal residue" evidence="4">
    <location>
        <position position="382"/>
    </location>
</feature>
<dbReference type="AlphaFoldDB" id="A0A2H3JU29"/>
<dbReference type="InterPro" id="IPR039328">
    <property type="entry name" value="WDR89"/>
</dbReference>
<evidence type="ECO:0000313" key="5">
    <source>
        <dbReference type="Proteomes" id="UP000218811"/>
    </source>
</evidence>
<dbReference type="OrthoDB" id="25131at2759"/>
<keyword evidence="5" id="KW-1185">Reference proteome</keyword>
<gene>
    <name evidence="4" type="ORF">WOLCODRAFT_118730</name>
</gene>
<dbReference type="STRING" id="742152.A0A2H3JU29"/>
<protein>
    <submittedName>
        <fullName evidence="4">WD40 repeat-like protein</fullName>
    </submittedName>
</protein>
<dbReference type="Pfam" id="PF00400">
    <property type="entry name" value="WD40"/>
    <property type="match status" value="2"/>
</dbReference>
<dbReference type="SMART" id="SM00320">
    <property type="entry name" value="WD40"/>
    <property type="match status" value="4"/>
</dbReference>
<accession>A0A2H3JU29</accession>
<evidence type="ECO:0000313" key="4">
    <source>
        <dbReference type="EMBL" id="PCH41338.1"/>
    </source>
</evidence>
<name>A0A2H3JU29_WOLCO</name>
<keyword evidence="2" id="KW-0677">Repeat</keyword>
<dbReference type="Proteomes" id="UP000218811">
    <property type="component" value="Unassembled WGS sequence"/>
</dbReference>
<dbReference type="PROSITE" id="PS50294">
    <property type="entry name" value="WD_REPEATS_REGION"/>
    <property type="match status" value="1"/>
</dbReference>
<evidence type="ECO:0000256" key="2">
    <source>
        <dbReference type="ARBA" id="ARBA00022737"/>
    </source>
</evidence>
<dbReference type="PANTHER" id="PTHR22889:SF0">
    <property type="entry name" value="WD REPEAT-CONTAINING PROTEIN 89"/>
    <property type="match status" value="1"/>
</dbReference>
<dbReference type="Gene3D" id="2.130.10.10">
    <property type="entry name" value="YVTN repeat-like/Quinoprotein amine dehydrogenase"/>
    <property type="match status" value="1"/>
</dbReference>
<dbReference type="PROSITE" id="PS50082">
    <property type="entry name" value="WD_REPEATS_2"/>
    <property type="match status" value="1"/>
</dbReference>